<sequence>MTLNEILDQIWVMPEESREELQKYIHEVSFPKGYNLMGIDKVETSVYFVKKGIVRAYVLQDGNEITFWFGKEGNTVISMRSYVENKPGYENIELLEACELYELKIDNLRKLYQQDIHIANWGRRLAEQELIKTEERLISRQVRAAGERYKDLMKQHPEFLQRIQLGYIASYLGITQVSLSRIRAEIR</sequence>
<dbReference type="eggNOG" id="COG0664">
    <property type="taxonomic scope" value="Bacteria"/>
</dbReference>
<dbReference type="Gene3D" id="2.60.120.10">
    <property type="entry name" value="Jelly Rolls"/>
    <property type="match status" value="1"/>
</dbReference>
<gene>
    <name evidence="2" type="ORF">BD94_2604</name>
</gene>
<dbReference type="STRING" id="1338011.BD94_2604"/>
<evidence type="ECO:0000313" key="2">
    <source>
        <dbReference type="EMBL" id="AIL46379.1"/>
    </source>
</evidence>
<dbReference type="SUPFAM" id="SSF51206">
    <property type="entry name" value="cAMP-binding domain-like"/>
    <property type="match status" value="1"/>
</dbReference>
<evidence type="ECO:0000313" key="3">
    <source>
        <dbReference type="Proteomes" id="UP000028933"/>
    </source>
</evidence>
<dbReference type="KEGG" id="eao:BD94_2604"/>
<dbReference type="AlphaFoldDB" id="A0A077EJD2"/>
<dbReference type="GeneID" id="56683674"/>
<accession>A0A077EJD2</accession>
<dbReference type="HOGENOM" id="CLU_075053_9_3_10"/>
<dbReference type="RefSeq" id="WP_009085922.1">
    <property type="nucleotide sequence ID" value="NZ_CP007547.1"/>
</dbReference>
<protein>
    <submittedName>
        <fullName evidence="2">cAMP-binding protein</fullName>
    </submittedName>
</protein>
<dbReference type="InterPro" id="IPR000595">
    <property type="entry name" value="cNMP-bd_dom"/>
</dbReference>
<organism evidence="2 3">
    <name type="scientific">Elizabethkingia anophelis NUHP1</name>
    <dbReference type="NCBI Taxonomy" id="1338011"/>
    <lineage>
        <taxon>Bacteria</taxon>
        <taxon>Pseudomonadati</taxon>
        <taxon>Bacteroidota</taxon>
        <taxon>Flavobacteriia</taxon>
        <taxon>Flavobacteriales</taxon>
        <taxon>Weeksellaceae</taxon>
        <taxon>Elizabethkingia</taxon>
    </lineage>
</organism>
<proteinExistence type="predicted"/>
<dbReference type="CDD" id="cd00038">
    <property type="entry name" value="CAP_ED"/>
    <property type="match status" value="1"/>
</dbReference>
<name>A0A077EJD2_9FLAO</name>
<dbReference type="EMBL" id="CP007547">
    <property type="protein sequence ID" value="AIL46379.1"/>
    <property type="molecule type" value="Genomic_DNA"/>
</dbReference>
<dbReference type="Proteomes" id="UP000028933">
    <property type="component" value="Chromosome"/>
</dbReference>
<dbReference type="Pfam" id="PF00027">
    <property type="entry name" value="cNMP_binding"/>
    <property type="match status" value="1"/>
</dbReference>
<evidence type="ECO:0000259" key="1">
    <source>
        <dbReference type="Pfam" id="PF00027"/>
    </source>
</evidence>
<feature type="domain" description="Cyclic nucleotide-binding" evidence="1">
    <location>
        <begin position="28"/>
        <end position="115"/>
    </location>
</feature>
<reference evidence="2" key="1">
    <citation type="journal article" date="2013" name="Lancet">
        <title>First case of E anophelis outbreak in an intensive-care unit.</title>
        <authorList>
            <person name="Teo J."/>
            <person name="Tan S.Y."/>
            <person name="Tay M."/>
            <person name="Ding Y."/>
            <person name="Kjelleberg S."/>
            <person name="Givskov M."/>
            <person name="Lin R.T."/>
            <person name="Yang L."/>
        </authorList>
    </citation>
    <scope>NUCLEOTIDE SEQUENCE [LARGE SCALE GENOMIC DNA]</scope>
    <source>
        <strain evidence="2">NUHP1</strain>
    </source>
</reference>
<reference evidence="2" key="2">
    <citation type="journal article" date="2015" name="Genome Biol. Evol.">
        <title>Complete Genome Sequence and Transcriptomic Analysis of the Novel Pathogen Elizabethkingia anophelis in Response to Oxidative Stress.</title>
        <authorList>
            <person name="Li Y."/>
            <person name="Liu Y."/>
            <person name="Chew S.C."/>
            <person name="Tay M."/>
            <person name="Salido M.M."/>
            <person name="Teo J."/>
            <person name="Lauro F.M."/>
            <person name="Givskov M."/>
            <person name="Yang L."/>
        </authorList>
    </citation>
    <scope>NUCLEOTIDE SEQUENCE</scope>
    <source>
        <strain evidence="2">NUHP1</strain>
    </source>
</reference>
<dbReference type="InterPro" id="IPR014710">
    <property type="entry name" value="RmlC-like_jellyroll"/>
</dbReference>
<dbReference type="InterPro" id="IPR018490">
    <property type="entry name" value="cNMP-bd_dom_sf"/>
</dbReference>